<name>A0A317XI70_9BASI</name>
<gene>
    <name evidence="2" type="ORF">BCV70DRAFT_208173</name>
</gene>
<keyword evidence="3" id="KW-1185">Reference proteome</keyword>
<dbReference type="AlphaFoldDB" id="A0A317XI70"/>
<feature type="signal peptide" evidence="1">
    <location>
        <begin position="1"/>
        <end position="22"/>
    </location>
</feature>
<organism evidence="2 3">
    <name type="scientific">Testicularia cyperi</name>
    <dbReference type="NCBI Taxonomy" id="1882483"/>
    <lineage>
        <taxon>Eukaryota</taxon>
        <taxon>Fungi</taxon>
        <taxon>Dikarya</taxon>
        <taxon>Basidiomycota</taxon>
        <taxon>Ustilaginomycotina</taxon>
        <taxon>Ustilaginomycetes</taxon>
        <taxon>Ustilaginales</taxon>
        <taxon>Anthracoideaceae</taxon>
        <taxon>Testicularia</taxon>
    </lineage>
</organism>
<dbReference type="InParanoid" id="A0A317XI70"/>
<proteinExistence type="predicted"/>
<evidence type="ECO:0000313" key="2">
    <source>
        <dbReference type="EMBL" id="PWY97865.1"/>
    </source>
</evidence>
<evidence type="ECO:0000313" key="3">
    <source>
        <dbReference type="Proteomes" id="UP000246740"/>
    </source>
</evidence>
<dbReference type="Proteomes" id="UP000246740">
    <property type="component" value="Unassembled WGS sequence"/>
</dbReference>
<accession>A0A317XI70</accession>
<protein>
    <submittedName>
        <fullName evidence="2">Uncharacterized protein</fullName>
    </submittedName>
</protein>
<feature type="chain" id="PRO_5016367991" evidence="1">
    <location>
        <begin position="23"/>
        <end position="215"/>
    </location>
</feature>
<sequence>MRTLSLCSTLSFLAILGGKVMAPPLMPTELRIRVGEEFDKAYDSNHFVEELKVGVDYGKEDTDHAAWEVMTSWPKHYYPLFETGGDGPRARVLYAYDRLEAYKYVPIRINEKWPGPHVYRIWKLTSPRDNTIEHDLAALMYIPNNSGRFRPNSMKATRPNKLKKQKLTGLIRDFFPPPEEEQNAIKYQNPNKIRSEYVKALRTNKPGASSSAGRS</sequence>
<keyword evidence="1" id="KW-0732">Signal</keyword>
<evidence type="ECO:0000256" key="1">
    <source>
        <dbReference type="SAM" id="SignalP"/>
    </source>
</evidence>
<reference evidence="2 3" key="1">
    <citation type="journal article" date="2018" name="Mol. Biol. Evol.">
        <title>Broad Genomic Sampling Reveals a Smut Pathogenic Ancestry of the Fungal Clade Ustilaginomycotina.</title>
        <authorList>
            <person name="Kijpornyongpan T."/>
            <person name="Mondo S.J."/>
            <person name="Barry K."/>
            <person name="Sandor L."/>
            <person name="Lee J."/>
            <person name="Lipzen A."/>
            <person name="Pangilinan J."/>
            <person name="LaButti K."/>
            <person name="Hainaut M."/>
            <person name="Henrissat B."/>
            <person name="Grigoriev I.V."/>
            <person name="Spatafora J.W."/>
            <person name="Aime M.C."/>
        </authorList>
    </citation>
    <scope>NUCLEOTIDE SEQUENCE [LARGE SCALE GENOMIC DNA]</scope>
    <source>
        <strain evidence="2 3">MCA 3645</strain>
    </source>
</reference>
<dbReference type="EMBL" id="KZ819201">
    <property type="protein sequence ID" value="PWY97865.1"/>
    <property type="molecule type" value="Genomic_DNA"/>
</dbReference>